<comment type="caution">
    <text evidence="2">The sequence shown here is derived from an EMBL/GenBank/DDBJ whole genome shotgun (WGS) entry which is preliminary data.</text>
</comment>
<proteinExistence type="predicted"/>
<feature type="transmembrane region" description="Helical" evidence="1">
    <location>
        <begin position="180"/>
        <end position="205"/>
    </location>
</feature>
<dbReference type="RefSeq" id="WP_151134486.1">
    <property type="nucleotide sequence ID" value="NZ_VZUS01000001.1"/>
</dbReference>
<feature type="transmembrane region" description="Helical" evidence="1">
    <location>
        <begin position="108"/>
        <end position="128"/>
    </location>
</feature>
<name>A0A643JXD7_9EURY</name>
<feature type="transmembrane region" description="Helical" evidence="1">
    <location>
        <begin position="149"/>
        <end position="168"/>
    </location>
</feature>
<keyword evidence="1" id="KW-0472">Membrane</keyword>
<sequence length="222" mass="24899">MKLDPVIAQPPRSLHRAALREEAERAVGTRADVGVEEEEEEVERELDVLVDEHRRELDAVGERMEFPEDMAGVSDALYQLKNTIPTDVLILWAAVEGAVRLYGLPFEVYVVLVAFITLAMPVYVYRAIKKPASPTLETPDGQWWDNANFQWQSVLSAGAFLVWVYYLGGPFAMAGLQDPGIAAVLVIIYPVVIVTSQFYGSYVIYQLEKIRKPGTERPQDTV</sequence>
<accession>A0A643JXD7</accession>
<keyword evidence="1" id="KW-1133">Transmembrane helix</keyword>
<dbReference type="AlphaFoldDB" id="A0A643JXD7"/>
<gene>
    <name evidence="2" type="ORF">Hfx1149_00675</name>
</gene>
<keyword evidence="1" id="KW-0812">Transmembrane</keyword>
<evidence type="ECO:0000256" key="1">
    <source>
        <dbReference type="SAM" id="Phobius"/>
    </source>
</evidence>
<protein>
    <submittedName>
        <fullName evidence="2">Uncharacterized protein</fullName>
    </submittedName>
</protein>
<organism evidence="2">
    <name type="scientific">Haloferax sp. CBA1149</name>
    <dbReference type="NCBI Taxonomy" id="2650753"/>
    <lineage>
        <taxon>Archaea</taxon>
        <taxon>Methanobacteriati</taxon>
        <taxon>Methanobacteriota</taxon>
        <taxon>Stenosarchaea group</taxon>
        <taxon>Halobacteria</taxon>
        <taxon>Halobacteriales</taxon>
        <taxon>Haloferacaceae</taxon>
        <taxon>Haloferax</taxon>
    </lineage>
</organism>
<evidence type="ECO:0000313" key="2">
    <source>
        <dbReference type="EMBL" id="KAB1186621.1"/>
    </source>
</evidence>
<reference evidence="2" key="1">
    <citation type="submission" date="2019-09" db="EMBL/GenBank/DDBJ databases">
        <title>Genomic analysis of Haloferax sp. CBA1149.</title>
        <authorList>
            <person name="Roh S.W."/>
        </authorList>
    </citation>
    <scope>NUCLEOTIDE SEQUENCE</scope>
    <source>
        <strain evidence="2">CBA1149</strain>
    </source>
</reference>
<dbReference type="EMBL" id="VZUS01000001">
    <property type="protein sequence ID" value="KAB1186621.1"/>
    <property type="molecule type" value="Genomic_DNA"/>
</dbReference>